<dbReference type="OrthoDB" id="9808290at2"/>
<dbReference type="InterPro" id="IPR003795">
    <property type="entry name" value="DUF192"/>
</dbReference>
<dbReference type="Proteomes" id="UP000248134">
    <property type="component" value="Unassembled WGS sequence"/>
</dbReference>
<reference evidence="2 3" key="1">
    <citation type="submission" date="2018-06" db="EMBL/GenBank/DDBJ databases">
        <title>Draft Whole-Genome Sequence of the purple photosynthetic bacterium Rhodospeudomonas palustris XCP.</title>
        <authorList>
            <person name="Rayyan A."/>
            <person name="Meyer T.E."/>
            <person name="Kyndt J.A."/>
        </authorList>
    </citation>
    <scope>NUCLEOTIDE SEQUENCE [LARGE SCALE GENOMIC DNA]</scope>
    <source>
        <strain evidence="2 3">XCP</strain>
    </source>
</reference>
<dbReference type="Gene3D" id="2.60.120.1140">
    <property type="entry name" value="Protein of unknown function DUF192"/>
    <property type="match status" value="1"/>
</dbReference>
<keyword evidence="1" id="KW-0732">Signal</keyword>
<proteinExistence type="predicted"/>
<dbReference type="EMBL" id="QKQS01000025">
    <property type="protein sequence ID" value="PZA10132.1"/>
    <property type="molecule type" value="Genomic_DNA"/>
</dbReference>
<accession>A0A323UBA0</accession>
<dbReference type="PANTHER" id="PTHR37953">
    <property type="entry name" value="UPF0127 PROTEIN MJ1496"/>
    <property type="match status" value="1"/>
</dbReference>
<dbReference type="Pfam" id="PF02643">
    <property type="entry name" value="DUF192"/>
    <property type="match status" value="1"/>
</dbReference>
<evidence type="ECO:0000313" key="3">
    <source>
        <dbReference type="Proteomes" id="UP000248134"/>
    </source>
</evidence>
<evidence type="ECO:0000256" key="1">
    <source>
        <dbReference type="SAM" id="SignalP"/>
    </source>
</evidence>
<feature type="signal peptide" evidence="1">
    <location>
        <begin position="1"/>
        <end position="34"/>
    </location>
</feature>
<dbReference type="PANTHER" id="PTHR37953:SF1">
    <property type="entry name" value="UPF0127 PROTEIN MJ1496"/>
    <property type="match status" value="1"/>
</dbReference>
<comment type="caution">
    <text evidence="2">The sequence shown here is derived from an EMBL/GenBank/DDBJ whole genome shotgun (WGS) entry which is preliminary data.</text>
</comment>
<dbReference type="AlphaFoldDB" id="A0A323UBA0"/>
<gene>
    <name evidence="2" type="ORF">DNX69_20145</name>
</gene>
<feature type="chain" id="PRO_5016255879" evidence="1">
    <location>
        <begin position="35"/>
        <end position="161"/>
    </location>
</feature>
<sequence>MQAFEIFRFRRLRWLGAFAMALMLCGLVAHGAVAAQMQSLEIVGKTGVHVFTVEIATTDKEREVGLMYRKSLPDGQGMLFDFRPEQQVSMWMKNTYIPLDMIFIRGDGTILRIAENTEPLSTRIIASGGPVAGVLEVSGGTAKKLGIAAGDRVAHPLFKSH</sequence>
<organism evidence="2 3">
    <name type="scientific">Rhodopseudomonas palustris</name>
    <dbReference type="NCBI Taxonomy" id="1076"/>
    <lineage>
        <taxon>Bacteria</taxon>
        <taxon>Pseudomonadati</taxon>
        <taxon>Pseudomonadota</taxon>
        <taxon>Alphaproteobacteria</taxon>
        <taxon>Hyphomicrobiales</taxon>
        <taxon>Nitrobacteraceae</taxon>
        <taxon>Rhodopseudomonas</taxon>
    </lineage>
</organism>
<name>A0A323UBA0_RHOPL</name>
<evidence type="ECO:0000313" key="2">
    <source>
        <dbReference type="EMBL" id="PZA10132.1"/>
    </source>
</evidence>
<dbReference type="InterPro" id="IPR038695">
    <property type="entry name" value="Saro_0823-like_sf"/>
</dbReference>
<protein>
    <submittedName>
        <fullName evidence="2">DUF192 domain-containing protein</fullName>
    </submittedName>
</protein>